<dbReference type="Proteomes" id="UP000268014">
    <property type="component" value="Unassembled WGS sequence"/>
</dbReference>
<evidence type="ECO:0000313" key="2">
    <source>
        <dbReference type="Proteomes" id="UP000268014"/>
    </source>
</evidence>
<accession>A0A0N4X5B8</accession>
<dbReference type="OrthoDB" id="6077919at2759"/>
<name>A0A0N4X5B8_HAEPC</name>
<dbReference type="WBParaSite" id="HPLM_0001956001-mRNA-1">
    <property type="protein sequence ID" value="HPLM_0001956001-mRNA-1"/>
    <property type="gene ID" value="HPLM_0001956001"/>
</dbReference>
<reference evidence="3" key="1">
    <citation type="submission" date="2017-02" db="UniProtKB">
        <authorList>
            <consortium name="WormBaseParasite"/>
        </authorList>
    </citation>
    <scope>IDENTIFICATION</scope>
</reference>
<protein>
    <submittedName>
        <fullName evidence="3">Secreted protein</fullName>
    </submittedName>
</protein>
<dbReference type="AlphaFoldDB" id="A0A0N4X5B8"/>
<dbReference type="EMBL" id="UZAF01021404">
    <property type="protein sequence ID" value="VDO77918.1"/>
    <property type="molecule type" value="Genomic_DNA"/>
</dbReference>
<proteinExistence type="predicted"/>
<organism evidence="3">
    <name type="scientific">Haemonchus placei</name>
    <name type="common">Barber's pole worm</name>
    <dbReference type="NCBI Taxonomy" id="6290"/>
    <lineage>
        <taxon>Eukaryota</taxon>
        <taxon>Metazoa</taxon>
        <taxon>Ecdysozoa</taxon>
        <taxon>Nematoda</taxon>
        <taxon>Chromadorea</taxon>
        <taxon>Rhabditida</taxon>
        <taxon>Rhabditina</taxon>
        <taxon>Rhabditomorpha</taxon>
        <taxon>Strongyloidea</taxon>
        <taxon>Trichostrongylidae</taxon>
        <taxon>Haemonchus</taxon>
    </lineage>
</organism>
<evidence type="ECO:0000313" key="3">
    <source>
        <dbReference type="WBParaSite" id="HPLM_0001956001-mRNA-1"/>
    </source>
</evidence>
<keyword evidence="2" id="KW-1185">Reference proteome</keyword>
<sequence>MLFSLHLIITDHGIVKIRNIVVSRRQYHALIQLKPMMLISDALWQHHIWLSGDNILRMSNVWPLMLDTVIHGYRDGQRCGRQMVHRWQLLGIDRPEIQHIQLHR</sequence>
<evidence type="ECO:0000313" key="1">
    <source>
        <dbReference type="EMBL" id="VDO77918.1"/>
    </source>
</evidence>
<reference evidence="1 2" key="2">
    <citation type="submission" date="2018-11" db="EMBL/GenBank/DDBJ databases">
        <authorList>
            <consortium name="Pathogen Informatics"/>
        </authorList>
    </citation>
    <scope>NUCLEOTIDE SEQUENCE [LARGE SCALE GENOMIC DNA]</scope>
    <source>
        <strain evidence="1 2">MHpl1</strain>
    </source>
</reference>
<gene>
    <name evidence="1" type="ORF">HPLM_LOCUS19552</name>
</gene>